<proteinExistence type="predicted"/>
<evidence type="ECO:0000256" key="1">
    <source>
        <dbReference type="SAM" id="MobiDB-lite"/>
    </source>
</evidence>
<feature type="region of interest" description="Disordered" evidence="1">
    <location>
        <begin position="1"/>
        <end position="25"/>
    </location>
</feature>
<evidence type="ECO:0000313" key="2">
    <source>
        <dbReference type="EMBL" id="XBO37989.1"/>
    </source>
</evidence>
<name>A0AAU7JD91_9HYPH</name>
<evidence type="ECO:0008006" key="3">
    <source>
        <dbReference type="Google" id="ProtNLM"/>
    </source>
</evidence>
<protein>
    <recommendedName>
        <fullName evidence="3">RebB like protein</fullName>
    </recommendedName>
</protein>
<dbReference type="AlphaFoldDB" id="A0AAU7JD91"/>
<dbReference type="RefSeq" id="WP_406854815.1">
    <property type="nucleotide sequence ID" value="NZ_CP157484.1"/>
</dbReference>
<accession>A0AAU7JD91</accession>
<dbReference type="EMBL" id="CP157484">
    <property type="protein sequence ID" value="XBO37989.1"/>
    <property type="molecule type" value="Genomic_DNA"/>
</dbReference>
<gene>
    <name evidence="2" type="ORF">ABEG18_20050</name>
</gene>
<sequence length="58" mass="5530">MAADIQGAASGAQSISTGATSSSTGTAATHDAVMKFSSKVAETVLTGILSSILADGGE</sequence>
<organism evidence="2">
    <name type="scientific">Alsobacter sp. KACC 23698</name>
    <dbReference type="NCBI Taxonomy" id="3149229"/>
    <lineage>
        <taxon>Bacteria</taxon>
        <taxon>Pseudomonadati</taxon>
        <taxon>Pseudomonadota</taxon>
        <taxon>Alphaproteobacteria</taxon>
        <taxon>Hyphomicrobiales</taxon>
        <taxon>Alsobacteraceae</taxon>
        <taxon>Alsobacter</taxon>
    </lineage>
</organism>
<reference evidence="2" key="1">
    <citation type="submission" date="2024-05" db="EMBL/GenBank/DDBJ databases">
        <authorList>
            <person name="Kim S."/>
            <person name="Heo J."/>
            <person name="Choi H."/>
            <person name="Choi Y."/>
            <person name="Kwon S.-W."/>
            <person name="Kim Y."/>
        </authorList>
    </citation>
    <scope>NUCLEOTIDE SEQUENCE</scope>
    <source>
        <strain evidence="2">KACC 23698</strain>
    </source>
</reference>